<dbReference type="InParanoid" id="A0A4S2MSJ9"/>
<protein>
    <submittedName>
        <fullName evidence="3">Uncharacterized protein</fullName>
    </submittedName>
</protein>
<accession>A0A4S2MSJ9</accession>
<sequence length="199" mass="20947">MLIPTSPLTFVLLGLTGLGSVGAGLSDPEFKDEIDELLYITPPNYSGDPCVLACADTRWIARIANICPGRSMTFPYRYNLCVLCADDETWSRYGLSKEITDKLGNCTDTEGKEPYSTRNEKKRTEIQERIKTYIHPKKMATSAATSTGASATTTGTGEGPRETGAGSAEEEDGKSGAGRAGIAAAGVVGGLVMALAGVV</sequence>
<proteinExistence type="predicted"/>
<dbReference type="EMBL" id="ML220135">
    <property type="protein sequence ID" value="TGZ79018.1"/>
    <property type="molecule type" value="Genomic_DNA"/>
</dbReference>
<feature type="compositionally biased region" description="Low complexity" evidence="1">
    <location>
        <begin position="140"/>
        <end position="155"/>
    </location>
</feature>
<feature type="region of interest" description="Disordered" evidence="1">
    <location>
        <begin position="138"/>
        <end position="177"/>
    </location>
</feature>
<evidence type="ECO:0000256" key="2">
    <source>
        <dbReference type="SAM" id="SignalP"/>
    </source>
</evidence>
<evidence type="ECO:0000256" key="1">
    <source>
        <dbReference type="SAM" id="MobiDB-lite"/>
    </source>
</evidence>
<evidence type="ECO:0000313" key="3">
    <source>
        <dbReference type="EMBL" id="TGZ79018.1"/>
    </source>
</evidence>
<dbReference type="AlphaFoldDB" id="A0A4S2MSJ9"/>
<gene>
    <name evidence="3" type="ORF">EX30DRAFT_121197</name>
</gene>
<reference evidence="3 4" key="1">
    <citation type="submission" date="2019-04" db="EMBL/GenBank/DDBJ databases">
        <title>Comparative genomics and transcriptomics to analyze fruiting body development in filamentous ascomycetes.</title>
        <authorList>
            <consortium name="DOE Joint Genome Institute"/>
            <person name="Lutkenhaus R."/>
            <person name="Traeger S."/>
            <person name="Breuer J."/>
            <person name="Kuo A."/>
            <person name="Lipzen A."/>
            <person name="Pangilinan J."/>
            <person name="Dilworth D."/>
            <person name="Sandor L."/>
            <person name="Poggeler S."/>
            <person name="Barry K."/>
            <person name="Grigoriev I.V."/>
            <person name="Nowrousian M."/>
        </authorList>
    </citation>
    <scope>NUCLEOTIDE SEQUENCE [LARGE SCALE GENOMIC DNA]</scope>
    <source>
        <strain evidence="3 4">CBS 389.68</strain>
    </source>
</reference>
<feature type="signal peptide" evidence="2">
    <location>
        <begin position="1"/>
        <end position="23"/>
    </location>
</feature>
<keyword evidence="4" id="KW-1185">Reference proteome</keyword>
<evidence type="ECO:0000313" key="4">
    <source>
        <dbReference type="Proteomes" id="UP000298138"/>
    </source>
</evidence>
<feature type="chain" id="PRO_5020427608" evidence="2">
    <location>
        <begin position="24"/>
        <end position="199"/>
    </location>
</feature>
<name>A0A4S2MSJ9_9PEZI</name>
<keyword evidence="2" id="KW-0732">Signal</keyword>
<organism evidence="3 4">
    <name type="scientific">Ascodesmis nigricans</name>
    <dbReference type="NCBI Taxonomy" id="341454"/>
    <lineage>
        <taxon>Eukaryota</taxon>
        <taxon>Fungi</taxon>
        <taxon>Dikarya</taxon>
        <taxon>Ascomycota</taxon>
        <taxon>Pezizomycotina</taxon>
        <taxon>Pezizomycetes</taxon>
        <taxon>Pezizales</taxon>
        <taxon>Ascodesmidaceae</taxon>
        <taxon>Ascodesmis</taxon>
    </lineage>
</organism>
<dbReference type="Proteomes" id="UP000298138">
    <property type="component" value="Unassembled WGS sequence"/>
</dbReference>